<proteinExistence type="inferred from homology"/>
<comment type="similarity">
    <text evidence="1">Belongs to the isocitrate and isopropylmalate dehydrogenases family.</text>
</comment>
<evidence type="ECO:0000256" key="1">
    <source>
        <dbReference type="ARBA" id="ARBA00007769"/>
    </source>
</evidence>
<dbReference type="InterPro" id="IPR024084">
    <property type="entry name" value="IsoPropMal-DH-like_dom"/>
</dbReference>
<organism evidence="4 5">
    <name type="scientific">Citricoccus muralis</name>
    <dbReference type="NCBI Taxonomy" id="169134"/>
    <lineage>
        <taxon>Bacteria</taxon>
        <taxon>Bacillati</taxon>
        <taxon>Actinomycetota</taxon>
        <taxon>Actinomycetes</taxon>
        <taxon>Micrococcales</taxon>
        <taxon>Micrococcaceae</taxon>
        <taxon>Citricoccus</taxon>
    </lineage>
</organism>
<dbReference type="EMBL" id="CP121252">
    <property type="protein sequence ID" value="WFP16751.1"/>
    <property type="molecule type" value="Genomic_DNA"/>
</dbReference>
<reference evidence="4 5" key="1">
    <citation type="submission" date="2023-04" db="EMBL/GenBank/DDBJ databases">
        <title>Funneling lignin-derived compounds into biodiesel using alkali-halophilic Citricoccus sp. P2.</title>
        <authorList>
            <person name="Luo C.-B."/>
        </authorList>
    </citation>
    <scope>NUCLEOTIDE SEQUENCE [LARGE SCALE GENOMIC DNA]</scope>
    <source>
        <strain evidence="4 5">P2</strain>
    </source>
</reference>
<sequence length="362" mass="39426">MRLALFEGDGIGQEVSQAARRLAEEMFRFMGITHEIVTVPVGWSALCETGSTFPSEALAAAREADGIILGPLDLAHYPAPGLGGLDPERELIRELRLHSRFLPARTYAGVTSPFRPSVDLLVVRDNTDGMFADRGAPEGPFEMMPTPDLALSTRKVTREGIENLARSAFETARFRRQHVTAAHQADAMPVSEGLFLQTMRDVAADYPEVEYHEESVDRMAAWLERDPARFDVIVTTSLFGRILSQQAAQVTGSHRISASLSAGYSHVMARAHHGPALSLAGQNVANPTSMLSSTGFMMAYLGHQAACDRLIRVASTVQQTLTEVLARPEWRTADLHGPLSTHEYTDLVIELALARLGAAPVA</sequence>
<evidence type="ECO:0000259" key="3">
    <source>
        <dbReference type="SMART" id="SM01329"/>
    </source>
</evidence>
<protein>
    <submittedName>
        <fullName evidence="4">Isocitrate/isopropylmalate family dehydrogenase</fullName>
    </submittedName>
</protein>
<dbReference type="Gene3D" id="3.40.718.10">
    <property type="entry name" value="Isopropylmalate Dehydrogenase"/>
    <property type="match status" value="1"/>
</dbReference>
<dbReference type="RefSeq" id="WP_278157846.1">
    <property type="nucleotide sequence ID" value="NZ_CP121252.1"/>
</dbReference>
<feature type="domain" description="Isopropylmalate dehydrogenase-like" evidence="3">
    <location>
        <begin position="2"/>
        <end position="348"/>
    </location>
</feature>
<gene>
    <name evidence="4" type="ORF">P8192_01080</name>
</gene>
<accession>A0ABY8H746</accession>
<dbReference type="Proteomes" id="UP001219037">
    <property type="component" value="Chromosome"/>
</dbReference>
<keyword evidence="5" id="KW-1185">Reference proteome</keyword>
<evidence type="ECO:0000313" key="5">
    <source>
        <dbReference type="Proteomes" id="UP001219037"/>
    </source>
</evidence>
<dbReference type="SMART" id="SM01329">
    <property type="entry name" value="Iso_dh"/>
    <property type="match status" value="1"/>
</dbReference>
<dbReference type="SUPFAM" id="SSF53659">
    <property type="entry name" value="Isocitrate/Isopropylmalate dehydrogenase-like"/>
    <property type="match status" value="1"/>
</dbReference>
<dbReference type="Pfam" id="PF00180">
    <property type="entry name" value="Iso_dh"/>
    <property type="match status" value="1"/>
</dbReference>
<name>A0ABY8H746_9MICC</name>
<evidence type="ECO:0000256" key="2">
    <source>
        <dbReference type="ARBA" id="ARBA00023002"/>
    </source>
</evidence>
<keyword evidence="2" id="KW-0560">Oxidoreductase</keyword>
<dbReference type="PANTHER" id="PTHR11835:SF34">
    <property type="entry name" value="ISOCITRATE DEHYDROGENASE [NAD] SUBUNIT ALPHA, MITOCHONDRIAL"/>
    <property type="match status" value="1"/>
</dbReference>
<dbReference type="PANTHER" id="PTHR11835">
    <property type="entry name" value="DECARBOXYLATING DEHYDROGENASES-ISOCITRATE, ISOPROPYLMALATE, TARTRATE"/>
    <property type="match status" value="1"/>
</dbReference>
<evidence type="ECO:0000313" key="4">
    <source>
        <dbReference type="EMBL" id="WFP16751.1"/>
    </source>
</evidence>